<keyword evidence="4" id="KW-0732">Signal</keyword>
<dbReference type="GO" id="GO:0005886">
    <property type="term" value="C:plasma membrane"/>
    <property type="evidence" value="ECO:0007669"/>
    <property type="project" value="UniProtKB-SubCell"/>
</dbReference>
<dbReference type="PANTHER" id="PTHR34296:SF2">
    <property type="entry name" value="ABC TRANSPORTER GUANOSINE-BINDING PROTEIN NUPN"/>
    <property type="match status" value="1"/>
</dbReference>
<dbReference type="EMBL" id="ACWF01000069">
    <property type="protein sequence ID" value="EHL78421.1"/>
    <property type="molecule type" value="Genomic_DNA"/>
</dbReference>
<comment type="subcellular location">
    <subcellularLocation>
        <location evidence="1">Cell membrane</location>
        <topology evidence="1">Lipid-anchor</topology>
    </subcellularLocation>
</comment>
<reference evidence="8 9" key="1">
    <citation type="submission" date="2011-09" db="EMBL/GenBank/DDBJ databases">
        <title>The Genome Sequence of Bacillus smithii 7_3_47FAA.</title>
        <authorList>
            <consortium name="The Broad Institute Genome Sequencing Platform"/>
            <person name="Earl A."/>
            <person name="Ward D."/>
            <person name="Feldgarden M."/>
            <person name="Gevers D."/>
            <person name="Daigneault M."/>
            <person name="Strauss J."/>
            <person name="Allen-Vercoe E."/>
            <person name="Young S.K."/>
            <person name="Zeng Q."/>
            <person name="Gargeya S."/>
            <person name="Fitzgerald M."/>
            <person name="Haas B."/>
            <person name="Abouelleil A."/>
            <person name="Alvarado L."/>
            <person name="Arachchi H.M."/>
            <person name="Berlin A."/>
            <person name="Brown A."/>
            <person name="Chapman S.B."/>
            <person name="Chen Z."/>
            <person name="Dunbar C."/>
            <person name="Freedman E."/>
            <person name="Gearin G."/>
            <person name="Goldberg J."/>
            <person name="Griggs A."/>
            <person name="Gujja S."/>
            <person name="Heiman D."/>
            <person name="Howarth C."/>
            <person name="Larson L."/>
            <person name="Lui A."/>
            <person name="MacDonald P.J.P."/>
            <person name="Montmayeur A."/>
            <person name="Murphy C."/>
            <person name="Neiman D."/>
            <person name="Pearson M."/>
            <person name="Priest M."/>
            <person name="Roberts A."/>
            <person name="Saif S."/>
            <person name="Shea T."/>
            <person name="Shenoy N."/>
            <person name="Sisk P."/>
            <person name="Stolte C."/>
            <person name="Sykes S."/>
            <person name="Wortman J."/>
            <person name="Nusbaum C."/>
            <person name="Birren B."/>
        </authorList>
    </citation>
    <scope>NUCLEOTIDE SEQUENCE [LARGE SCALE GENOMIC DNA]</scope>
    <source>
        <strain evidence="8 9">7_3_47FAA</strain>
    </source>
</reference>
<sequence length="325" mass="36272">MAKKVAVVIIVMILFALLSSCKKEDDKGHLQKVGILVPETINDQVWGTKGYSGMLRIQNRFGVDVYYKEWMNSKVLTEKAVEEFSHKGVNLIFGHGSEYAEDFNQIASKFPNIHFVSFNGNAKCKNTTSLKFEGYAMGFFGGMTAAHETKTKKIAVLATYKWQPEIKGFVDGATYENPDVQVFKQYVGNWDDTDQALHLLDGLIDKGADVVYPAGDRYSVPVIQKLKEKGLYAIGYVSDQSDLGKYTVLTSTVQHVDKLYEVAAARFAEGKLPPGNLYFDFQDGVITMGKWSPVVDKPFRDRLNRDIAIYTKTGKLPSKSDKGGI</sequence>
<dbReference type="SUPFAM" id="SSF53822">
    <property type="entry name" value="Periplasmic binding protein-like I"/>
    <property type="match status" value="1"/>
</dbReference>
<comment type="similarity">
    <text evidence="2">Belongs to the BMP lipoprotein family.</text>
</comment>
<dbReference type="PATRIC" id="fig|665952.3.peg.1386"/>
<evidence type="ECO:0000259" key="7">
    <source>
        <dbReference type="Pfam" id="PF02608"/>
    </source>
</evidence>
<evidence type="ECO:0000256" key="6">
    <source>
        <dbReference type="ARBA" id="ARBA00023288"/>
    </source>
</evidence>
<evidence type="ECO:0000256" key="5">
    <source>
        <dbReference type="ARBA" id="ARBA00023136"/>
    </source>
</evidence>
<evidence type="ECO:0000256" key="3">
    <source>
        <dbReference type="ARBA" id="ARBA00022475"/>
    </source>
</evidence>
<proteinExistence type="inferred from homology"/>
<dbReference type="RefSeq" id="WP_003353697.1">
    <property type="nucleotide sequence ID" value="NZ_JH414748.1"/>
</dbReference>
<protein>
    <recommendedName>
        <fullName evidence="7">ABC transporter substrate-binding protein PnrA-like domain-containing protein</fullName>
    </recommendedName>
</protein>
<dbReference type="InterPro" id="IPR028082">
    <property type="entry name" value="Peripla_BP_I"/>
</dbReference>
<keyword evidence="9" id="KW-1185">Reference proteome</keyword>
<dbReference type="InterPro" id="IPR050957">
    <property type="entry name" value="BMP_lipoprotein"/>
</dbReference>
<gene>
    <name evidence="8" type="ORF">HMPREF1015_01598</name>
</gene>
<dbReference type="CDD" id="cd06353">
    <property type="entry name" value="PBP1_Med-like"/>
    <property type="match status" value="1"/>
</dbReference>
<dbReference type="HOGENOM" id="CLU_038813_1_3_9"/>
<keyword evidence="3" id="KW-1003">Cell membrane</keyword>
<dbReference type="PROSITE" id="PS51257">
    <property type="entry name" value="PROKAR_LIPOPROTEIN"/>
    <property type="match status" value="1"/>
</dbReference>
<name>G9QK59_9BACI</name>
<evidence type="ECO:0000313" key="8">
    <source>
        <dbReference type="EMBL" id="EHL78421.1"/>
    </source>
</evidence>
<feature type="domain" description="ABC transporter substrate-binding protein PnrA-like" evidence="7">
    <location>
        <begin position="31"/>
        <end position="319"/>
    </location>
</feature>
<keyword evidence="5" id="KW-0472">Membrane</keyword>
<dbReference type="Proteomes" id="UP000011747">
    <property type="component" value="Unassembled WGS sequence"/>
</dbReference>
<accession>G9QK59</accession>
<dbReference type="Gene3D" id="3.40.50.2300">
    <property type="match status" value="2"/>
</dbReference>
<comment type="caution">
    <text evidence="8">The sequence shown here is derived from an EMBL/GenBank/DDBJ whole genome shotgun (WGS) entry which is preliminary data.</text>
</comment>
<dbReference type="InterPro" id="IPR003760">
    <property type="entry name" value="PnrA-like"/>
</dbReference>
<evidence type="ECO:0000256" key="1">
    <source>
        <dbReference type="ARBA" id="ARBA00004193"/>
    </source>
</evidence>
<keyword evidence="6" id="KW-0449">Lipoprotein</keyword>
<evidence type="ECO:0000256" key="2">
    <source>
        <dbReference type="ARBA" id="ARBA00008610"/>
    </source>
</evidence>
<dbReference type="AlphaFoldDB" id="G9QK59"/>
<evidence type="ECO:0000313" key="9">
    <source>
        <dbReference type="Proteomes" id="UP000011747"/>
    </source>
</evidence>
<evidence type="ECO:0000256" key="4">
    <source>
        <dbReference type="ARBA" id="ARBA00022729"/>
    </source>
</evidence>
<dbReference type="Pfam" id="PF02608">
    <property type="entry name" value="Bmp"/>
    <property type="match status" value="1"/>
</dbReference>
<dbReference type="PANTHER" id="PTHR34296">
    <property type="entry name" value="TRANSCRIPTIONAL ACTIVATOR PROTEIN MED"/>
    <property type="match status" value="1"/>
</dbReference>
<organism evidence="8 9">
    <name type="scientific">Bacillus smithii 7_3_47FAA</name>
    <dbReference type="NCBI Taxonomy" id="665952"/>
    <lineage>
        <taxon>Bacteria</taxon>
        <taxon>Bacillati</taxon>
        <taxon>Bacillota</taxon>
        <taxon>Bacilli</taxon>
        <taxon>Bacillales</taxon>
        <taxon>Bacillaceae</taxon>
        <taxon>Bacillus</taxon>
    </lineage>
</organism>